<dbReference type="SUPFAM" id="SSF55205">
    <property type="entry name" value="EPT/RTPC-like"/>
    <property type="match status" value="1"/>
</dbReference>
<dbReference type="GeneID" id="111248842"/>
<name>A0A7M7JW70_VARDE</name>
<dbReference type="RefSeq" id="XP_022657581.1">
    <property type="nucleotide sequence ID" value="XM_022801846.1"/>
</dbReference>
<keyword evidence="4" id="KW-0539">Nucleus</keyword>
<dbReference type="PANTHER" id="PTHR11096:SF1">
    <property type="entry name" value="RNA 3'-TERMINAL PHOSPHATE CYCLASE-LIKE PROTEIN"/>
    <property type="match status" value="1"/>
</dbReference>
<sequence>MDNKAVQKGTVLTFCGANFFRQRLVLATLSQRSIIISNIREHDLSPGLADYEADFLKLMTEITNGTEASVNETGTEIFYKPGVLHGGNIEHSCVLSKSVTYFLEGLIYLAPFCKSALNVRLFGITNDYIEQSVDSFKQAALPIIGKFMFTDGLDLEIVNRGAPPLGGGEVRFKAPICKTLRPVQFTNPGKIKRIRGWAFSMKTNPQVTSRMIDSAKELLLRFLPDIYIYTDVCKGKKGGNCPGFGICLVAETKDGVFYAADAMSDPSKGRELMIPEDIGKKAAVRLVQEIYRGGCVDTANQSLVLLLMALGPTDISKYQLGPLTPYTIQFLRHLKDFFGITFKIEQDRRLPVDKNSGEALKLGGDKVLLTCLGVGYLNFSKKVS</sequence>
<dbReference type="Gene3D" id="3.65.10.20">
    <property type="entry name" value="RNA 3'-terminal phosphate cyclase domain"/>
    <property type="match status" value="1"/>
</dbReference>
<evidence type="ECO:0000256" key="3">
    <source>
        <dbReference type="ARBA" id="ARBA00022517"/>
    </source>
</evidence>
<dbReference type="OMA" id="YTDQNKG"/>
<dbReference type="NCBIfam" id="TIGR03400">
    <property type="entry name" value="18S_RNA_Rcl1p"/>
    <property type="match status" value="1"/>
</dbReference>
<evidence type="ECO:0000259" key="5">
    <source>
        <dbReference type="Pfam" id="PF01137"/>
    </source>
</evidence>
<dbReference type="EnsemblMetazoa" id="XM_022801846">
    <property type="protein sequence ID" value="XP_022657581"/>
    <property type="gene ID" value="LOC111248842"/>
</dbReference>
<dbReference type="InParanoid" id="A0A7M7JW70"/>
<dbReference type="GO" id="GO:0005730">
    <property type="term" value="C:nucleolus"/>
    <property type="evidence" value="ECO:0007669"/>
    <property type="project" value="UniProtKB-SubCell"/>
</dbReference>
<accession>A0A7M7JW70</accession>
<dbReference type="AlphaFoldDB" id="A0A7M7JW70"/>
<dbReference type="InterPro" id="IPR023797">
    <property type="entry name" value="RNA3'_phos_cyclase_dom"/>
</dbReference>
<dbReference type="InterPro" id="IPR036553">
    <property type="entry name" value="RPTC_insert"/>
</dbReference>
<evidence type="ECO:0000256" key="1">
    <source>
        <dbReference type="ARBA" id="ARBA00004604"/>
    </source>
</evidence>
<evidence type="ECO:0000313" key="7">
    <source>
        <dbReference type="EnsemblMetazoa" id="XP_022657581"/>
    </source>
</evidence>
<dbReference type="InterPro" id="IPR016443">
    <property type="entry name" value="RNA3'_term_phos_cyc_type_2"/>
</dbReference>
<dbReference type="FunFam" id="3.30.360.20:FF:000001">
    <property type="entry name" value="RNA terminal phosphate cyclase-like 1"/>
    <property type="match status" value="1"/>
</dbReference>
<dbReference type="GO" id="GO:0000479">
    <property type="term" value="P:endonucleolytic cleavage of tricistronic rRNA transcript (SSU-rRNA, 5.8S rRNA, LSU-rRNA)"/>
    <property type="evidence" value="ECO:0007669"/>
    <property type="project" value="TreeGrafter"/>
</dbReference>
<dbReference type="Proteomes" id="UP000594260">
    <property type="component" value="Unplaced"/>
</dbReference>
<dbReference type="PROSITE" id="PS01287">
    <property type="entry name" value="RTC"/>
    <property type="match status" value="1"/>
</dbReference>
<dbReference type="InterPro" id="IPR037136">
    <property type="entry name" value="RNA3'_phos_cyclase_dom_sf"/>
</dbReference>
<evidence type="ECO:0000313" key="8">
    <source>
        <dbReference type="Proteomes" id="UP000594260"/>
    </source>
</evidence>
<keyword evidence="3" id="KW-0690">Ribosome biogenesis</keyword>
<dbReference type="KEGG" id="vde:111248842"/>
<dbReference type="CTD" id="32338"/>
<dbReference type="InterPro" id="IPR013792">
    <property type="entry name" value="RNA3'P_cycl/enolpyr_Trfase_a/b"/>
</dbReference>
<feature type="domain" description="RNA 3'-terminal phosphate cyclase insert" evidence="6">
    <location>
        <begin position="186"/>
        <end position="290"/>
    </location>
</feature>
<comment type="subcellular location">
    <subcellularLocation>
        <location evidence="1">Nucleus</location>
        <location evidence="1">Nucleolus</location>
    </subcellularLocation>
</comment>
<dbReference type="Pfam" id="PF01137">
    <property type="entry name" value="RTC"/>
    <property type="match status" value="1"/>
</dbReference>
<comment type="similarity">
    <text evidence="2">Belongs to the RNA 3'-terminal cyclase family. Type 2 subfamily.</text>
</comment>
<evidence type="ECO:0008006" key="9">
    <source>
        <dbReference type="Google" id="ProtNLM"/>
    </source>
</evidence>
<proteinExistence type="inferred from homology"/>
<protein>
    <recommendedName>
        <fullName evidence="9">RNA 3'-terminal phosphate cyclase-like protein</fullName>
    </recommendedName>
</protein>
<dbReference type="InterPro" id="IPR000228">
    <property type="entry name" value="RNA3'_term_phos_cyc"/>
</dbReference>
<dbReference type="Gene3D" id="3.30.360.20">
    <property type="entry name" value="RNA 3'-terminal phosphate cyclase, insert domain"/>
    <property type="match status" value="1"/>
</dbReference>
<evidence type="ECO:0000256" key="4">
    <source>
        <dbReference type="ARBA" id="ARBA00023242"/>
    </source>
</evidence>
<dbReference type="FunCoup" id="A0A7M7JW70">
    <property type="interactions" value="1264"/>
</dbReference>
<dbReference type="Pfam" id="PF05189">
    <property type="entry name" value="RTC_insert"/>
    <property type="match status" value="1"/>
</dbReference>
<keyword evidence="8" id="KW-1185">Reference proteome</keyword>
<dbReference type="PANTHER" id="PTHR11096">
    <property type="entry name" value="RNA 3' TERMINAL PHOSPHATE CYCLASE"/>
    <property type="match status" value="1"/>
</dbReference>
<dbReference type="InterPro" id="IPR013791">
    <property type="entry name" value="RNA3'-term_phos_cycl_insert"/>
</dbReference>
<feature type="domain" description="RNA 3'-terminal phosphate cyclase" evidence="5">
    <location>
        <begin position="14"/>
        <end position="344"/>
    </location>
</feature>
<dbReference type="InterPro" id="IPR020719">
    <property type="entry name" value="RNA3'_term_phos_cycl-like_CS"/>
</dbReference>
<dbReference type="GO" id="GO:0004521">
    <property type="term" value="F:RNA endonuclease activity"/>
    <property type="evidence" value="ECO:0007669"/>
    <property type="project" value="TreeGrafter"/>
</dbReference>
<dbReference type="PIRSF" id="PIRSF005378">
    <property type="entry name" value="RNA3'_term_phos_cycl_euk"/>
    <property type="match status" value="1"/>
</dbReference>
<dbReference type="OrthoDB" id="1911237at2759"/>
<evidence type="ECO:0000259" key="6">
    <source>
        <dbReference type="Pfam" id="PF05189"/>
    </source>
</evidence>
<dbReference type="CDD" id="cd00875">
    <property type="entry name" value="RNA_Cyclase_Class_I"/>
    <property type="match status" value="1"/>
</dbReference>
<evidence type="ECO:0000256" key="2">
    <source>
        <dbReference type="ARBA" id="ARBA00007089"/>
    </source>
</evidence>
<organism evidence="7 8">
    <name type="scientific">Varroa destructor</name>
    <name type="common">Honeybee mite</name>
    <dbReference type="NCBI Taxonomy" id="109461"/>
    <lineage>
        <taxon>Eukaryota</taxon>
        <taxon>Metazoa</taxon>
        <taxon>Ecdysozoa</taxon>
        <taxon>Arthropoda</taxon>
        <taxon>Chelicerata</taxon>
        <taxon>Arachnida</taxon>
        <taxon>Acari</taxon>
        <taxon>Parasitiformes</taxon>
        <taxon>Mesostigmata</taxon>
        <taxon>Gamasina</taxon>
        <taxon>Dermanyssoidea</taxon>
        <taxon>Varroidae</taxon>
        <taxon>Varroa</taxon>
    </lineage>
</organism>
<reference evidence="7" key="1">
    <citation type="submission" date="2021-01" db="UniProtKB">
        <authorList>
            <consortium name="EnsemblMetazoa"/>
        </authorList>
    </citation>
    <scope>IDENTIFICATION</scope>
</reference>